<dbReference type="GO" id="GO:0016209">
    <property type="term" value="F:antioxidant activity"/>
    <property type="evidence" value="ECO:0007669"/>
    <property type="project" value="InterPro"/>
</dbReference>
<dbReference type="GO" id="GO:0016491">
    <property type="term" value="F:oxidoreductase activity"/>
    <property type="evidence" value="ECO:0007669"/>
    <property type="project" value="InterPro"/>
</dbReference>
<keyword evidence="3" id="KW-1015">Disulfide bond</keyword>
<evidence type="ECO:0000256" key="1">
    <source>
        <dbReference type="ARBA" id="ARBA00004196"/>
    </source>
</evidence>
<evidence type="ECO:0000259" key="5">
    <source>
        <dbReference type="PROSITE" id="PS51352"/>
    </source>
</evidence>
<dbReference type="EMBL" id="CAEZXG010000004">
    <property type="protein sequence ID" value="CAB4673101.1"/>
    <property type="molecule type" value="Genomic_DNA"/>
</dbReference>
<reference evidence="6" key="1">
    <citation type="submission" date="2020-05" db="EMBL/GenBank/DDBJ databases">
        <authorList>
            <person name="Chiriac C."/>
            <person name="Salcher M."/>
            <person name="Ghai R."/>
            <person name="Kavagutti S V."/>
        </authorList>
    </citation>
    <scope>NUCLEOTIDE SEQUENCE</scope>
</reference>
<dbReference type="PROSITE" id="PS51257">
    <property type="entry name" value="PROKAR_LIPOPROTEIN"/>
    <property type="match status" value="1"/>
</dbReference>
<dbReference type="AlphaFoldDB" id="A0A6J6MFY3"/>
<dbReference type="PROSITE" id="PS51352">
    <property type="entry name" value="THIOREDOXIN_2"/>
    <property type="match status" value="1"/>
</dbReference>
<accession>A0A6J6MFY3</accession>
<dbReference type="CDD" id="cd02966">
    <property type="entry name" value="TlpA_like_family"/>
    <property type="match status" value="1"/>
</dbReference>
<dbReference type="InterPro" id="IPR000866">
    <property type="entry name" value="AhpC/TSA"/>
</dbReference>
<keyword evidence="4" id="KW-0676">Redox-active center</keyword>
<dbReference type="PROSITE" id="PS00194">
    <property type="entry name" value="THIOREDOXIN_1"/>
    <property type="match status" value="1"/>
</dbReference>
<evidence type="ECO:0000256" key="2">
    <source>
        <dbReference type="ARBA" id="ARBA00022748"/>
    </source>
</evidence>
<dbReference type="SUPFAM" id="SSF52833">
    <property type="entry name" value="Thioredoxin-like"/>
    <property type="match status" value="1"/>
</dbReference>
<organism evidence="6">
    <name type="scientific">freshwater metagenome</name>
    <dbReference type="NCBI Taxonomy" id="449393"/>
    <lineage>
        <taxon>unclassified sequences</taxon>
        <taxon>metagenomes</taxon>
        <taxon>ecological metagenomes</taxon>
    </lineage>
</organism>
<dbReference type="InterPro" id="IPR017937">
    <property type="entry name" value="Thioredoxin_CS"/>
</dbReference>
<dbReference type="InterPro" id="IPR050553">
    <property type="entry name" value="Thioredoxin_ResA/DsbE_sf"/>
</dbReference>
<evidence type="ECO:0000313" key="7">
    <source>
        <dbReference type="EMBL" id="CAB4829027.1"/>
    </source>
</evidence>
<name>A0A6J6MFY3_9ZZZZ</name>
<dbReference type="InterPro" id="IPR013766">
    <property type="entry name" value="Thioredoxin_domain"/>
</dbReference>
<dbReference type="Pfam" id="PF00578">
    <property type="entry name" value="AhpC-TSA"/>
    <property type="match status" value="1"/>
</dbReference>
<evidence type="ECO:0000256" key="3">
    <source>
        <dbReference type="ARBA" id="ARBA00023157"/>
    </source>
</evidence>
<proteinExistence type="predicted"/>
<feature type="domain" description="Thioredoxin" evidence="5">
    <location>
        <begin position="33"/>
        <end position="171"/>
    </location>
</feature>
<comment type="subcellular location">
    <subcellularLocation>
        <location evidence="1">Cell envelope</location>
    </subcellularLocation>
</comment>
<dbReference type="PANTHER" id="PTHR42852">
    <property type="entry name" value="THIOL:DISULFIDE INTERCHANGE PROTEIN DSBE"/>
    <property type="match status" value="1"/>
</dbReference>
<dbReference type="GO" id="GO:0017004">
    <property type="term" value="P:cytochrome complex assembly"/>
    <property type="evidence" value="ECO:0007669"/>
    <property type="project" value="UniProtKB-KW"/>
</dbReference>
<dbReference type="Gene3D" id="3.40.30.10">
    <property type="entry name" value="Glutaredoxin"/>
    <property type="match status" value="1"/>
</dbReference>
<evidence type="ECO:0000256" key="4">
    <source>
        <dbReference type="ARBA" id="ARBA00023284"/>
    </source>
</evidence>
<dbReference type="InterPro" id="IPR036249">
    <property type="entry name" value="Thioredoxin-like_sf"/>
</dbReference>
<dbReference type="PANTHER" id="PTHR42852:SF6">
    <property type="entry name" value="THIOL:DISULFIDE INTERCHANGE PROTEIN DSBE"/>
    <property type="match status" value="1"/>
</dbReference>
<evidence type="ECO:0000313" key="6">
    <source>
        <dbReference type="EMBL" id="CAB4673101.1"/>
    </source>
</evidence>
<keyword evidence="2" id="KW-0201">Cytochrome c-type biogenesis</keyword>
<protein>
    <submittedName>
        <fullName evidence="6">Unannotated protein</fullName>
    </submittedName>
</protein>
<dbReference type="EMBL" id="CAFABF010000037">
    <property type="protein sequence ID" value="CAB4829027.1"/>
    <property type="molecule type" value="Genomic_DNA"/>
</dbReference>
<gene>
    <name evidence="6" type="ORF">UFOPK2359_00139</name>
    <name evidence="7" type="ORF">UFOPK3167_00830</name>
</gene>
<dbReference type="GO" id="GO:0030313">
    <property type="term" value="C:cell envelope"/>
    <property type="evidence" value="ECO:0007669"/>
    <property type="project" value="UniProtKB-SubCell"/>
</dbReference>
<sequence length="174" mass="18635">MKRIAVLAITLLLTSCSSSTKDVAGDLVSCSTLQSQSVAKPIALGCLDGSPGAPVNALQGPIIINVWGSWCGPCKQELPIFRSFYSKSKEKVQLVGVDVEESSIKAGQSFVLKNGITWPNLYDADGASREYFGMGVPVTWFISADGTVAYKHIGVFKNEIELISLTSKYLGVKL</sequence>